<evidence type="ECO:0000313" key="3">
    <source>
        <dbReference type="EMBL" id="MBU5677787.1"/>
    </source>
</evidence>
<gene>
    <name evidence="3" type="ORF">KQI88_15315</name>
</gene>
<evidence type="ECO:0000256" key="1">
    <source>
        <dbReference type="ARBA" id="ARBA00022801"/>
    </source>
</evidence>
<dbReference type="SMART" id="SM00646">
    <property type="entry name" value="Ami_3"/>
    <property type="match status" value="1"/>
</dbReference>
<dbReference type="RefSeq" id="WP_216418795.1">
    <property type="nucleotide sequence ID" value="NZ_JAHLQK010000006.1"/>
</dbReference>
<dbReference type="PANTHER" id="PTHR30404">
    <property type="entry name" value="N-ACETYLMURAMOYL-L-ALANINE AMIDASE"/>
    <property type="match status" value="1"/>
</dbReference>
<reference evidence="3 4" key="1">
    <citation type="submission" date="2021-06" db="EMBL/GenBank/DDBJ databases">
        <authorList>
            <person name="Sun Q."/>
            <person name="Li D."/>
        </authorList>
    </citation>
    <scope>NUCLEOTIDE SEQUENCE [LARGE SCALE GENOMIC DNA]</scope>
    <source>
        <strain evidence="3 4">MSJ-5</strain>
    </source>
</reference>
<dbReference type="InterPro" id="IPR002508">
    <property type="entry name" value="MurNAc-LAA_cat"/>
</dbReference>
<name>A0ABS6G5M8_9FIRM</name>
<protein>
    <submittedName>
        <fullName evidence="3">N-acetylmuramoyl-L-alanine amidase</fullName>
    </submittedName>
</protein>
<dbReference type="EMBL" id="JAHLQK010000006">
    <property type="protein sequence ID" value="MBU5677787.1"/>
    <property type="molecule type" value="Genomic_DNA"/>
</dbReference>
<dbReference type="CDD" id="cd02696">
    <property type="entry name" value="MurNAc-LAA"/>
    <property type="match status" value="1"/>
</dbReference>
<keyword evidence="4" id="KW-1185">Reference proteome</keyword>
<dbReference type="Pfam" id="PF01520">
    <property type="entry name" value="Amidase_3"/>
    <property type="match status" value="1"/>
</dbReference>
<organism evidence="3 4">
    <name type="scientific">Alkaliphilus flagellatus</name>
    <dbReference type="NCBI Taxonomy" id="2841507"/>
    <lineage>
        <taxon>Bacteria</taxon>
        <taxon>Bacillati</taxon>
        <taxon>Bacillota</taxon>
        <taxon>Clostridia</taxon>
        <taxon>Peptostreptococcales</taxon>
        <taxon>Natronincolaceae</taxon>
        <taxon>Alkaliphilus</taxon>
    </lineage>
</organism>
<keyword evidence="1" id="KW-0378">Hydrolase</keyword>
<comment type="caution">
    <text evidence="3">The sequence shown here is derived from an EMBL/GenBank/DDBJ whole genome shotgun (WGS) entry which is preliminary data.</text>
</comment>
<evidence type="ECO:0000313" key="4">
    <source>
        <dbReference type="Proteomes" id="UP000779508"/>
    </source>
</evidence>
<dbReference type="Proteomes" id="UP000779508">
    <property type="component" value="Unassembled WGS sequence"/>
</dbReference>
<dbReference type="InterPro" id="IPR050695">
    <property type="entry name" value="N-acetylmuramoyl_amidase_3"/>
</dbReference>
<feature type="domain" description="MurNAc-LAA" evidence="2">
    <location>
        <begin position="65"/>
        <end position="175"/>
    </location>
</feature>
<accession>A0ABS6G5M8</accession>
<dbReference type="PANTHER" id="PTHR30404:SF0">
    <property type="entry name" value="N-ACETYLMURAMOYL-L-ALANINE AMIDASE AMIC"/>
    <property type="match status" value="1"/>
</dbReference>
<sequence>MKRYIVVIDPGHGGTDPGAVGPTGLKENHVAWRIACMVADILMRYGIEVIFTRVGDEKISLDKRVQIANKSKADFFISIHINSASNPLATGTEVFAYSKASEGNKLAGTILDSLLKEINLKNRGIKYDRLQVVATTKIPACLVEVAFINNPTEEQLLKQDEFLEKAAVGIAKGILNHIGIDYMSKEDKSMSWEEKQGLEHLENLVKKKIIDSPDYWKDRLLEPMPTWAVFALIDRITDK</sequence>
<proteinExistence type="predicted"/>
<evidence type="ECO:0000259" key="2">
    <source>
        <dbReference type="SMART" id="SM00646"/>
    </source>
</evidence>